<feature type="compositionally biased region" description="Basic and acidic residues" evidence="1">
    <location>
        <begin position="108"/>
        <end position="118"/>
    </location>
</feature>
<proteinExistence type="predicted"/>
<dbReference type="EMBL" id="UZAE01015545">
    <property type="protein sequence ID" value="VDO16143.1"/>
    <property type="molecule type" value="Genomic_DNA"/>
</dbReference>
<feature type="region of interest" description="Disordered" evidence="1">
    <location>
        <begin position="97"/>
        <end position="121"/>
    </location>
</feature>
<name>A0A0R3U083_RODNA</name>
<evidence type="ECO:0000313" key="4">
    <source>
        <dbReference type="WBParaSite" id="HNAJ_0001353201-mRNA-1"/>
    </source>
</evidence>
<feature type="compositionally biased region" description="Basic and acidic residues" evidence="1">
    <location>
        <begin position="181"/>
        <end position="193"/>
    </location>
</feature>
<keyword evidence="3" id="KW-1185">Reference proteome</keyword>
<organism evidence="4">
    <name type="scientific">Rodentolepis nana</name>
    <name type="common">Dwarf tapeworm</name>
    <name type="synonym">Hymenolepis nana</name>
    <dbReference type="NCBI Taxonomy" id="102285"/>
    <lineage>
        <taxon>Eukaryota</taxon>
        <taxon>Metazoa</taxon>
        <taxon>Spiralia</taxon>
        <taxon>Lophotrochozoa</taxon>
        <taxon>Platyhelminthes</taxon>
        <taxon>Cestoda</taxon>
        <taxon>Eucestoda</taxon>
        <taxon>Cyclophyllidea</taxon>
        <taxon>Hymenolepididae</taxon>
        <taxon>Rodentolepis</taxon>
    </lineage>
</organism>
<reference evidence="4" key="1">
    <citation type="submission" date="2017-02" db="UniProtKB">
        <authorList>
            <consortium name="WormBaseParasite"/>
        </authorList>
    </citation>
    <scope>IDENTIFICATION</scope>
</reference>
<evidence type="ECO:0000256" key="1">
    <source>
        <dbReference type="SAM" id="MobiDB-lite"/>
    </source>
</evidence>
<feature type="region of interest" description="Disordered" evidence="1">
    <location>
        <begin position="181"/>
        <end position="200"/>
    </location>
</feature>
<gene>
    <name evidence="2" type="ORF">HNAJ_LOCUS13506</name>
</gene>
<accession>A0A0R3U083</accession>
<reference evidence="2 3" key="2">
    <citation type="submission" date="2018-11" db="EMBL/GenBank/DDBJ databases">
        <authorList>
            <consortium name="Pathogen Informatics"/>
        </authorList>
    </citation>
    <scope>NUCLEOTIDE SEQUENCE [LARGE SCALE GENOMIC DNA]</scope>
</reference>
<protein>
    <submittedName>
        <fullName evidence="4">NET domain-containing protein</fullName>
    </submittedName>
</protein>
<dbReference type="WBParaSite" id="HNAJ_0001353201-mRNA-1">
    <property type="protein sequence ID" value="HNAJ_0001353201-mRNA-1"/>
    <property type="gene ID" value="HNAJ_0001353201"/>
</dbReference>
<evidence type="ECO:0000313" key="3">
    <source>
        <dbReference type="Proteomes" id="UP000278807"/>
    </source>
</evidence>
<dbReference type="Proteomes" id="UP000278807">
    <property type="component" value="Unassembled WGS sequence"/>
</dbReference>
<dbReference type="AlphaFoldDB" id="A0A0R3U083"/>
<sequence length="212" mass="23934">MLKELLSRKFEVKKLIQSQFGHRQIPLESMSCNKNSFFDHSVTIVSDKPVLNLHDFFLVYQSLIRSTPTPEQEVSQTRPIPLNPALYGTVCNSLPSSIPPKSSASKNELGRQKPDSPNEAHQLVSQLRRCKIIDRDTALVVNNEDEDGMNAFPHLPKKSVEFASEGDEECLLVLAADKEPHDAEGLEDDDKKFQQQQQRQTGVFCHFPSSFV</sequence>
<evidence type="ECO:0000313" key="2">
    <source>
        <dbReference type="EMBL" id="VDO16143.1"/>
    </source>
</evidence>